<dbReference type="Proteomes" id="UP001596540">
    <property type="component" value="Unassembled WGS sequence"/>
</dbReference>
<dbReference type="InterPro" id="IPR036388">
    <property type="entry name" value="WH-like_DNA-bd_sf"/>
</dbReference>
<dbReference type="Pfam" id="PF07702">
    <property type="entry name" value="UTRA"/>
    <property type="match status" value="1"/>
</dbReference>
<dbReference type="InterPro" id="IPR028978">
    <property type="entry name" value="Chorismate_lyase_/UTRA_dom_sf"/>
</dbReference>
<dbReference type="PROSITE" id="PS50949">
    <property type="entry name" value="HTH_GNTR"/>
    <property type="match status" value="1"/>
</dbReference>
<gene>
    <name evidence="5" type="ORF">ACFQRF_27395</name>
</gene>
<dbReference type="InterPro" id="IPR036390">
    <property type="entry name" value="WH_DNA-bd_sf"/>
</dbReference>
<dbReference type="InterPro" id="IPR050679">
    <property type="entry name" value="Bact_HTH_transcr_reg"/>
</dbReference>
<dbReference type="Pfam" id="PF00392">
    <property type="entry name" value="GntR"/>
    <property type="match status" value="1"/>
</dbReference>
<dbReference type="SMART" id="SM00345">
    <property type="entry name" value="HTH_GNTR"/>
    <property type="match status" value="1"/>
</dbReference>
<dbReference type="Gene3D" id="3.40.1410.10">
    <property type="entry name" value="Chorismate lyase-like"/>
    <property type="match status" value="1"/>
</dbReference>
<evidence type="ECO:0000313" key="6">
    <source>
        <dbReference type="Proteomes" id="UP001596540"/>
    </source>
</evidence>
<evidence type="ECO:0000256" key="2">
    <source>
        <dbReference type="ARBA" id="ARBA00023125"/>
    </source>
</evidence>
<sequence length="253" mass="27907">MMGHREPPLYAQVADAIRTQIRTGELPPGALVPTERDLAQERGVSRGTAVRAIEQLVSEGLVTAGSTRAGRRVRDRRVLPIHASRTENLDHRRTSGVDAWVSDTQAHGRTPGQHIEVAVVAASREVAEWLDLSEGEAVAVRRRLRTLDGQPSNLADTYYPMDIAQAVPEILDPTDVKQGVIALMAACGYEQVRYVDRLQWRPPTPEEAAKLHIGSGVSVLTQWRTGYTEGRPVKLTRSVWPGDTIELIYELPA</sequence>
<dbReference type="InterPro" id="IPR000524">
    <property type="entry name" value="Tscrpt_reg_HTH_GntR"/>
</dbReference>
<dbReference type="EMBL" id="JBHTBH010000023">
    <property type="protein sequence ID" value="MFC7331475.1"/>
    <property type="molecule type" value="Genomic_DNA"/>
</dbReference>
<dbReference type="CDD" id="cd07377">
    <property type="entry name" value="WHTH_GntR"/>
    <property type="match status" value="1"/>
</dbReference>
<dbReference type="PANTHER" id="PTHR44846">
    <property type="entry name" value="MANNOSYL-D-GLYCERATE TRANSPORT/METABOLISM SYSTEM REPRESSOR MNGR-RELATED"/>
    <property type="match status" value="1"/>
</dbReference>
<keyword evidence="6" id="KW-1185">Reference proteome</keyword>
<dbReference type="SUPFAM" id="SSF64288">
    <property type="entry name" value="Chorismate lyase-like"/>
    <property type="match status" value="1"/>
</dbReference>
<keyword evidence="1" id="KW-0805">Transcription regulation</keyword>
<dbReference type="InterPro" id="IPR011663">
    <property type="entry name" value="UTRA"/>
</dbReference>
<evidence type="ECO:0000313" key="5">
    <source>
        <dbReference type="EMBL" id="MFC7331475.1"/>
    </source>
</evidence>
<dbReference type="PRINTS" id="PR00035">
    <property type="entry name" value="HTHGNTR"/>
</dbReference>
<protein>
    <submittedName>
        <fullName evidence="5">GntR family transcriptional regulator</fullName>
    </submittedName>
</protein>
<comment type="caution">
    <text evidence="5">The sequence shown here is derived from an EMBL/GenBank/DDBJ whole genome shotgun (WGS) entry which is preliminary data.</text>
</comment>
<dbReference type="Gene3D" id="1.10.10.10">
    <property type="entry name" value="Winged helix-like DNA-binding domain superfamily/Winged helix DNA-binding domain"/>
    <property type="match status" value="1"/>
</dbReference>
<organism evidence="5 6">
    <name type="scientific">Marinactinospora rubrisoli</name>
    <dbReference type="NCBI Taxonomy" id="2715399"/>
    <lineage>
        <taxon>Bacteria</taxon>
        <taxon>Bacillati</taxon>
        <taxon>Actinomycetota</taxon>
        <taxon>Actinomycetes</taxon>
        <taxon>Streptosporangiales</taxon>
        <taxon>Nocardiopsidaceae</taxon>
        <taxon>Marinactinospora</taxon>
    </lineage>
</organism>
<evidence type="ECO:0000256" key="1">
    <source>
        <dbReference type="ARBA" id="ARBA00023015"/>
    </source>
</evidence>
<dbReference type="SMART" id="SM00866">
    <property type="entry name" value="UTRA"/>
    <property type="match status" value="1"/>
</dbReference>
<keyword evidence="3" id="KW-0804">Transcription</keyword>
<keyword evidence="2" id="KW-0238">DNA-binding</keyword>
<name>A0ABW2KQ92_9ACTN</name>
<dbReference type="PANTHER" id="PTHR44846:SF17">
    <property type="entry name" value="GNTR-FAMILY TRANSCRIPTIONAL REGULATOR"/>
    <property type="match status" value="1"/>
</dbReference>
<accession>A0ABW2KQ92</accession>
<evidence type="ECO:0000256" key="3">
    <source>
        <dbReference type="ARBA" id="ARBA00023163"/>
    </source>
</evidence>
<evidence type="ECO:0000259" key="4">
    <source>
        <dbReference type="PROSITE" id="PS50949"/>
    </source>
</evidence>
<feature type="domain" description="HTH gntR-type" evidence="4">
    <location>
        <begin position="7"/>
        <end position="76"/>
    </location>
</feature>
<dbReference type="SUPFAM" id="SSF46785">
    <property type="entry name" value="Winged helix' DNA-binding domain"/>
    <property type="match status" value="1"/>
</dbReference>
<reference evidence="6" key="1">
    <citation type="journal article" date="2019" name="Int. J. Syst. Evol. Microbiol.">
        <title>The Global Catalogue of Microorganisms (GCM) 10K type strain sequencing project: providing services to taxonomists for standard genome sequencing and annotation.</title>
        <authorList>
            <consortium name="The Broad Institute Genomics Platform"/>
            <consortium name="The Broad Institute Genome Sequencing Center for Infectious Disease"/>
            <person name="Wu L."/>
            <person name="Ma J."/>
        </authorList>
    </citation>
    <scope>NUCLEOTIDE SEQUENCE [LARGE SCALE GENOMIC DNA]</scope>
    <source>
        <strain evidence="6">CGMCC 4.7382</strain>
    </source>
</reference>
<proteinExistence type="predicted"/>